<dbReference type="CDD" id="cd06728">
    <property type="entry name" value="PDZ2_ZO1-like_ds"/>
    <property type="match status" value="1"/>
</dbReference>
<evidence type="ECO:0000259" key="6">
    <source>
        <dbReference type="PROSITE" id="PS50106"/>
    </source>
</evidence>
<dbReference type="SUPFAM" id="SSF50156">
    <property type="entry name" value="PDZ domain-like"/>
    <property type="match status" value="3"/>
</dbReference>
<feature type="compositionally biased region" description="Low complexity" evidence="3">
    <location>
        <begin position="1153"/>
        <end position="1165"/>
    </location>
</feature>
<dbReference type="PROSITE" id="PS50002">
    <property type="entry name" value="SH3"/>
    <property type="match status" value="1"/>
</dbReference>
<dbReference type="Gene3D" id="2.60.220.30">
    <property type="match status" value="1"/>
</dbReference>
<reference evidence="8" key="1">
    <citation type="submission" date="2022-01" db="EMBL/GenBank/DDBJ databases">
        <title>Genome Sequence Resource for Two Populations of Ditylenchus destructor, the Migratory Endoparasitic Phytonematode.</title>
        <authorList>
            <person name="Zhang H."/>
            <person name="Lin R."/>
            <person name="Xie B."/>
        </authorList>
    </citation>
    <scope>NUCLEOTIDE SEQUENCE</scope>
    <source>
        <strain evidence="8">BazhouSP</strain>
    </source>
</reference>
<dbReference type="InterPro" id="IPR008145">
    <property type="entry name" value="GK/Ca_channel_bsu"/>
</dbReference>
<dbReference type="SUPFAM" id="SSF52540">
    <property type="entry name" value="P-loop containing nucleoside triphosphate hydrolases"/>
    <property type="match status" value="1"/>
</dbReference>
<dbReference type="PROSITE" id="PS50052">
    <property type="entry name" value="GUANYLATE_KINASE_2"/>
    <property type="match status" value="1"/>
</dbReference>
<proteinExistence type="predicted"/>
<dbReference type="SMART" id="SM00072">
    <property type="entry name" value="GuKc"/>
    <property type="match status" value="1"/>
</dbReference>
<feature type="domain" description="SH3" evidence="4">
    <location>
        <begin position="684"/>
        <end position="759"/>
    </location>
</feature>
<evidence type="ECO:0000313" key="8">
    <source>
        <dbReference type="EMBL" id="KAI1713574.1"/>
    </source>
</evidence>
<dbReference type="Gene3D" id="2.30.42.10">
    <property type="match status" value="3"/>
</dbReference>
<dbReference type="InterPro" id="IPR001478">
    <property type="entry name" value="PDZ"/>
</dbReference>
<feature type="domain" description="PDZ" evidence="6">
    <location>
        <begin position="167"/>
        <end position="254"/>
    </location>
</feature>
<dbReference type="SMART" id="SM00218">
    <property type="entry name" value="ZU5"/>
    <property type="match status" value="1"/>
</dbReference>
<feature type="domain" description="Guanylate kinase-like" evidence="5">
    <location>
        <begin position="871"/>
        <end position="970"/>
    </location>
</feature>
<evidence type="ECO:0000256" key="3">
    <source>
        <dbReference type="SAM" id="MobiDB-lite"/>
    </source>
</evidence>
<feature type="compositionally biased region" description="Polar residues" evidence="3">
    <location>
        <begin position="1089"/>
        <end position="1098"/>
    </location>
</feature>
<dbReference type="Gene3D" id="3.40.50.300">
    <property type="entry name" value="P-loop containing nucleotide triphosphate hydrolases"/>
    <property type="match status" value="1"/>
</dbReference>
<keyword evidence="9" id="KW-1185">Reference proteome</keyword>
<dbReference type="Pfam" id="PF00791">
    <property type="entry name" value="ZU5"/>
    <property type="match status" value="1"/>
</dbReference>
<dbReference type="InterPro" id="IPR036034">
    <property type="entry name" value="PDZ_sf"/>
</dbReference>
<evidence type="ECO:0000256" key="1">
    <source>
        <dbReference type="ARBA" id="ARBA00022443"/>
    </source>
</evidence>
<dbReference type="InterPro" id="IPR000906">
    <property type="entry name" value="ZU5_dom"/>
</dbReference>
<feature type="compositionally biased region" description="Polar residues" evidence="3">
    <location>
        <begin position="33"/>
        <end position="52"/>
    </location>
</feature>
<dbReference type="SMART" id="SM00228">
    <property type="entry name" value="PDZ"/>
    <property type="match status" value="3"/>
</dbReference>
<evidence type="ECO:0000259" key="5">
    <source>
        <dbReference type="PROSITE" id="PS50052"/>
    </source>
</evidence>
<dbReference type="PANTHER" id="PTHR13865:SF28">
    <property type="entry name" value="POLYCHAETOID, ISOFORM O"/>
    <property type="match status" value="1"/>
</dbReference>
<protein>
    <submittedName>
        <fullName evidence="8">PDZ domain (Also known as DHR or GLGF) domain-containing protein</fullName>
    </submittedName>
</protein>
<evidence type="ECO:0000313" key="9">
    <source>
        <dbReference type="Proteomes" id="UP001201812"/>
    </source>
</evidence>
<feature type="compositionally biased region" description="Polar residues" evidence="3">
    <location>
        <begin position="1131"/>
        <end position="1152"/>
    </location>
</feature>
<dbReference type="GO" id="GO:0005923">
    <property type="term" value="C:bicellular tight junction"/>
    <property type="evidence" value="ECO:0007669"/>
    <property type="project" value="TreeGrafter"/>
</dbReference>
<evidence type="ECO:0000256" key="2">
    <source>
        <dbReference type="PROSITE-ProRule" id="PRU00192"/>
    </source>
</evidence>
<dbReference type="PANTHER" id="PTHR13865">
    <property type="entry name" value="TIGHT JUNCTION PROTEIN"/>
    <property type="match status" value="1"/>
</dbReference>
<feature type="compositionally biased region" description="Low complexity" evidence="3">
    <location>
        <begin position="388"/>
        <end position="408"/>
    </location>
</feature>
<feature type="region of interest" description="Disordered" evidence="3">
    <location>
        <begin position="1131"/>
        <end position="1178"/>
    </location>
</feature>
<keyword evidence="1 2" id="KW-0728">SH3 domain</keyword>
<feature type="region of interest" description="Disordered" evidence="3">
    <location>
        <begin position="1"/>
        <end position="73"/>
    </location>
</feature>
<dbReference type="Proteomes" id="UP001201812">
    <property type="component" value="Unassembled WGS sequence"/>
</dbReference>
<dbReference type="Pfam" id="PF00625">
    <property type="entry name" value="Guanylate_kin"/>
    <property type="match status" value="1"/>
</dbReference>
<organism evidence="8 9">
    <name type="scientific">Ditylenchus destructor</name>
    <dbReference type="NCBI Taxonomy" id="166010"/>
    <lineage>
        <taxon>Eukaryota</taxon>
        <taxon>Metazoa</taxon>
        <taxon>Ecdysozoa</taxon>
        <taxon>Nematoda</taxon>
        <taxon>Chromadorea</taxon>
        <taxon>Rhabditida</taxon>
        <taxon>Tylenchina</taxon>
        <taxon>Tylenchomorpha</taxon>
        <taxon>Sphaerularioidea</taxon>
        <taxon>Anguinidae</taxon>
        <taxon>Anguininae</taxon>
        <taxon>Ditylenchus</taxon>
    </lineage>
</organism>
<evidence type="ECO:0000259" key="4">
    <source>
        <dbReference type="PROSITE" id="PS50002"/>
    </source>
</evidence>
<dbReference type="GO" id="GO:0045216">
    <property type="term" value="P:cell-cell junction organization"/>
    <property type="evidence" value="ECO:0007669"/>
    <property type="project" value="TreeGrafter"/>
</dbReference>
<dbReference type="GO" id="GO:0050839">
    <property type="term" value="F:cell adhesion molecule binding"/>
    <property type="evidence" value="ECO:0007669"/>
    <property type="project" value="TreeGrafter"/>
</dbReference>
<feature type="region of interest" description="Disordered" evidence="3">
    <location>
        <begin position="364"/>
        <end position="548"/>
    </location>
</feature>
<dbReference type="Pfam" id="PF00595">
    <property type="entry name" value="PDZ"/>
    <property type="match status" value="3"/>
</dbReference>
<sequence>MRDKETAAPVSPQPIIKDEPDANAVEKQPPPVITNNSGSEQATTTTISSLSSEPAAPTVNGNGKTSNSQDEDGEYVLPFKQYKNTTDAIAQTGNNGASDAANTRRTSYCGNGSNNGYARSRLFRAPHDALVPSSMDDSYLADGSVASGSLSHSLASGLATGSWQLLHINLHRAYQTGFGIAISGGRDNPHFVSGDPSIAVSDVIESGPAFGLVQINDRIVSANGVNLENADYAMAVAVMKDAEQLNMIVKRRVPVPFVEFEQRTLKFTLSKSRKKDDFGIVLGCKFYIKEITNPKLAEKDPGLKEGDTVLRVNGQTLEGVTLEEAARLLHRSREKLSLVVQRDVRRGSTGSRWPSQTTVYERLGSVSVTPRHSPTPVHYTQSAASNAGSLGNNQPSGSSSQQVSSLQHNSRKLPADYSPGPKRFSDPMTSSRLEGGFPSPGGPHYGRQFGGPVGQQPSNNSPQPFPNTNSVQYQRNSSPAAHPNNGHRATVQSDQYPYGAQPGSRAGQPHQSFLYNQQQSSVYPPQSQTPTSSIISASSAAGSPRNFPPASGAGNYAYYNQQFQQTHSQANNFGGSIGSVGNSSQASRDVKHITFNKGTAGSLGIRVIGGNQAGIFVSAVQGDSPAALNGIRVGDRIHSVDGHLMNGVTREEAVEHLLALPEEVNICVEHNAEEFAHMKSGQIGDSYYIRTHFPYQKRSNNKQELSFQSGDIFLVTDSLCGGTVGYWQVTKIYSVSESDAKNQDVNGVIPNGKTAEVLAKQARMDSSTIGRSIFRKRLQSRRTKSLTTTAAEDEFLSGAGNANFSDIPLPAYERVALKKPAFHRPVVLYGPLADVARQLLLSNFSLRFGAPFDQQQLNEATGVDSFQRIIRMSSIDSIMASHRHCVLSISPGSVERLQLAQYAPIVILIDVESRSRIRELRSKAGTTTLSARKLMEQASKLKKHHAHLLTATLDASKEDGWFEALRQLIFHLQERRVWMPEFQPTQPIEDLLLFPMQNCNLAETPDADSNKADYGIYDATGSGASSVQATPAHRQNLVESLPTAGSIGGGVYAGHGGSGSLSTHTPSGSNSPFFAAFARNSPYSHSYRNTYGSDNRPNAGQMLPPQGVNGGGQPAGYYDVKQILAEHYPESTTTNTSMNSVIQNPGSVDSRLSASSPYKSQQQSQPIAIPRQSLQPQHHIAEPASIRSPGRARSEANSQLNDISMLTYDAPYIDDPKQRNPSPFRFTDVDDFENNNQLATTTLNVNLSPSSPGANYQSEVMSPKRHAATSNIRSSTDPIVIEHVNGVFDWKGGSLRCPESGVELSVPESAIPFGLQQELFVKVCRENQQNPPLDTEKQESLMSPLVMCGPQGVTFQVPVELKLPHNSTKASDPAGTSSPANFVLKSGSGANWRNIEVVKPPETSDKFVTVLVNHF</sequence>
<feature type="compositionally biased region" description="Polar residues" evidence="3">
    <location>
        <begin position="59"/>
        <end position="68"/>
    </location>
</feature>
<feature type="domain" description="PDZ" evidence="6">
    <location>
        <begin position="592"/>
        <end position="672"/>
    </location>
</feature>
<dbReference type="GO" id="GO:0005886">
    <property type="term" value="C:plasma membrane"/>
    <property type="evidence" value="ECO:0007669"/>
    <property type="project" value="TreeGrafter"/>
</dbReference>
<evidence type="ECO:0000259" key="7">
    <source>
        <dbReference type="PROSITE" id="PS51145"/>
    </source>
</evidence>
<feature type="domain" description="ZU5" evidence="7">
    <location>
        <begin position="1282"/>
        <end position="1415"/>
    </location>
</feature>
<dbReference type="PROSITE" id="PS51145">
    <property type="entry name" value="ZU5"/>
    <property type="match status" value="1"/>
</dbReference>
<feature type="compositionally biased region" description="Polar residues" evidence="3">
    <location>
        <begin position="366"/>
        <end position="387"/>
    </location>
</feature>
<feature type="region of interest" description="Disordered" evidence="3">
    <location>
        <begin position="1089"/>
        <end position="1114"/>
    </location>
</feature>
<feature type="domain" description="PDZ" evidence="6">
    <location>
        <begin position="266"/>
        <end position="344"/>
    </location>
</feature>
<dbReference type="InterPro" id="IPR027417">
    <property type="entry name" value="P-loop_NTPase"/>
</dbReference>
<gene>
    <name evidence="8" type="ORF">DdX_09092</name>
</gene>
<dbReference type="PROSITE" id="PS50106">
    <property type="entry name" value="PDZ"/>
    <property type="match status" value="3"/>
</dbReference>
<dbReference type="InterPro" id="IPR008144">
    <property type="entry name" value="Guanylate_kin-like_dom"/>
</dbReference>
<comment type="caution">
    <text evidence="8">The sequence shown here is derived from an EMBL/GenBank/DDBJ whole genome shotgun (WGS) entry which is preliminary data.</text>
</comment>
<dbReference type="EMBL" id="JAKKPZ010000015">
    <property type="protein sequence ID" value="KAI1713574.1"/>
    <property type="molecule type" value="Genomic_DNA"/>
</dbReference>
<dbReference type="Gene3D" id="2.30.30.40">
    <property type="entry name" value="SH3 Domains"/>
    <property type="match status" value="1"/>
</dbReference>
<dbReference type="GO" id="GO:0150105">
    <property type="term" value="P:protein localization to cell-cell junction"/>
    <property type="evidence" value="ECO:0007669"/>
    <property type="project" value="TreeGrafter"/>
</dbReference>
<accession>A0AAD4N1G9</accession>
<name>A0AAD4N1G9_9BILA</name>
<dbReference type="InterPro" id="IPR001452">
    <property type="entry name" value="SH3_domain"/>
</dbReference>
<dbReference type="CDD" id="cd06727">
    <property type="entry name" value="PDZ1_ZO1-like"/>
    <property type="match status" value="1"/>
</dbReference>
<feature type="compositionally biased region" description="Low complexity" evidence="3">
    <location>
        <begin position="455"/>
        <end position="470"/>
    </location>
</feature>
<feature type="compositionally biased region" description="Low complexity" evidence="3">
    <location>
        <begin position="517"/>
        <end position="544"/>
    </location>
</feature>
<dbReference type="GO" id="GO:0098609">
    <property type="term" value="P:cell-cell adhesion"/>
    <property type="evidence" value="ECO:0007669"/>
    <property type="project" value="TreeGrafter"/>
</dbReference>